<dbReference type="PANTHER" id="PTHR48081:SF33">
    <property type="entry name" value="KYNURENINE FORMAMIDASE"/>
    <property type="match status" value="1"/>
</dbReference>
<keyword evidence="4" id="KW-1185">Reference proteome</keyword>
<dbReference type="KEGG" id="mlz:F6J85_01065"/>
<sequence length="315" mass="34065">MRRAARTGLRSSCADASHPVKEEAMTGITPLYRDFTSVDELNRAYDIEATVPDFGAYAGDFVARSAAYRDEARGLLDVRYGPTVDETYDVFLPIADAPGPRPALFFIHGGYWKATTSKVWSYVARGLAARGFVVAVENYALCPRVSIAEIVRQHRAAYAHFFAHAGDYGVDVDRIVISGHSAGGHAVATLLQADWVGDYGLPREPFAGALPVSGVFDLRPLVHTFLNTDLHLDEGAADSLSVLSTPPVVPSLVVAYGNDETPEFERQSIDFAAMVSSSGHPVEVVVRENNHFDILESLADGTGELARIVERLAGV</sequence>
<accession>A0A5J6L031</accession>
<name>A0A5J6L031_9MICO</name>
<dbReference type="SUPFAM" id="SSF53474">
    <property type="entry name" value="alpha/beta-Hydrolases"/>
    <property type="match status" value="1"/>
</dbReference>
<dbReference type="Gene3D" id="3.40.50.1820">
    <property type="entry name" value="alpha/beta hydrolase"/>
    <property type="match status" value="1"/>
</dbReference>
<dbReference type="AlphaFoldDB" id="A0A5J6L031"/>
<dbReference type="PANTHER" id="PTHR48081">
    <property type="entry name" value="AB HYDROLASE SUPERFAMILY PROTEIN C4A8.06C"/>
    <property type="match status" value="1"/>
</dbReference>
<dbReference type="InterPro" id="IPR049492">
    <property type="entry name" value="BD-FAE-like_dom"/>
</dbReference>
<dbReference type="Proteomes" id="UP000325516">
    <property type="component" value="Chromosome"/>
</dbReference>
<dbReference type="InterPro" id="IPR050300">
    <property type="entry name" value="GDXG_lipolytic_enzyme"/>
</dbReference>
<dbReference type="InterPro" id="IPR029058">
    <property type="entry name" value="AB_hydrolase_fold"/>
</dbReference>
<keyword evidence="1 3" id="KW-0378">Hydrolase</keyword>
<evidence type="ECO:0000313" key="4">
    <source>
        <dbReference type="Proteomes" id="UP000325516"/>
    </source>
</evidence>
<feature type="domain" description="BD-FAE-like" evidence="2">
    <location>
        <begin position="89"/>
        <end position="187"/>
    </location>
</feature>
<dbReference type="Pfam" id="PF20434">
    <property type="entry name" value="BD-FAE"/>
    <property type="match status" value="1"/>
</dbReference>
<gene>
    <name evidence="3" type="ORF">F6J85_01065</name>
</gene>
<evidence type="ECO:0000313" key="3">
    <source>
        <dbReference type="EMBL" id="QEW01825.1"/>
    </source>
</evidence>
<proteinExistence type="predicted"/>
<dbReference type="GO" id="GO:0016787">
    <property type="term" value="F:hydrolase activity"/>
    <property type="evidence" value="ECO:0007669"/>
    <property type="project" value="UniProtKB-KW"/>
</dbReference>
<dbReference type="EMBL" id="CP044232">
    <property type="protein sequence ID" value="QEW01825.1"/>
    <property type="molecule type" value="Genomic_DNA"/>
</dbReference>
<reference evidence="4" key="1">
    <citation type="submission" date="2019-09" db="EMBL/GenBank/DDBJ databases">
        <title>Mumia zhuanghuii sp. nov. isolated from the intestinal contents of plateau pika (Ochotona curzoniae) in the Qinghai-Tibet plateau of China.</title>
        <authorList>
            <person name="Tian Z."/>
        </authorList>
    </citation>
    <scope>NUCLEOTIDE SEQUENCE [LARGE SCALE GENOMIC DNA]</scope>
    <source>
        <strain evidence="4">L-031</strain>
    </source>
</reference>
<organism evidence="3 4">
    <name type="scientific">Microbacterium lushaniae</name>
    <dbReference type="NCBI Taxonomy" id="2614639"/>
    <lineage>
        <taxon>Bacteria</taxon>
        <taxon>Bacillati</taxon>
        <taxon>Actinomycetota</taxon>
        <taxon>Actinomycetes</taxon>
        <taxon>Micrococcales</taxon>
        <taxon>Microbacteriaceae</taxon>
        <taxon>Microbacterium</taxon>
    </lineage>
</organism>
<protein>
    <submittedName>
        <fullName evidence="3">Alpha/beta hydrolase</fullName>
    </submittedName>
</protein>
<evidence type="ECO:0000256" key="1">
    <source>
        <dbReference type="ARBA" id="ARBA00022801"/>
    </source>
</evidence>
<evidence type="ECO:0000259" key="2">
    <source>
        <dbReference type="Pfam" id="PF20434"/>
    </source>
</evidence>